<dbReference type="OrthoDB" id="365740at2759"/>
<name>A0A9W5TCL8_BABOV</name>
<evidence type="ECO:0000259" key="1">
    <source>
        <dbReference type="Pfam" id="PF08164"/>
    </source>
</evidence>
<proteinExistence type="predicted"/>
<protein>
    <submittedName>
        <fullName evidence="2">AATF isoform X2</fullName>
    </submittedName>
</protein>
<dbReference type="PANTHER" id="PTHR15565:SF0">
    <property type="entry name" value="PROTEIN AATF"/>
    <property type="match status" value="1"/>
</dbReference>
<dbReference type="PANTHER" id="PTHR15565">
    <property type="entry name" value="AATF PROTEIN APOPTOSIS ANTAGONIZING TRANSCRIPTION FACTOR"/>
    <property type="match status" value="1"/>
</dbReference>
<keyword evidence="3" id="KW-1185">Reference proteome</keyword>
<evidence type="ECO:0000313" key="3">
    <source>
        <dbReference type="Proteomes" id="UP001057455"/>
    </source>
</evidence>
<dbReference type="Proteomes" id="UP001057455">
    <property type="component" value="Unassembled WGS sequence"/>
</dbReference>
<dbReference type="Pfam" id="PF08164">
    <property type="entry name" value="TRAUB"/>
    <property type="match status" value="1"/>
</dbReference>
<dbReference type="GO" id="GO:0005730">
    <property type="term" value="C:nucleolus"/>
    <property type="evidence" value="ECO:0007669"/>
    <property type="project" value="TreeGrafter"/>
</dbReference>
<evidence type="ECO:0000313" key="2">
    <source>
        <dbReference type="EMBL" id="GFE55465.1"/>
    </source>
</evidence>
<dbReference type="AlphaFoldDB" id="A0A9W5TCL8"/>
<sequence length="276" mass="32358">MKSNSAPNKRKVSAVRKQSETYHNLIRVRLQLQKYSNYVARWPHPWLLRGVADAEITPEEHADEYISQLQRSIGRLLLCLYGKLKPLKELHISNSDPFDVIDVLPKRRAEILEHLDHWNQKTSVKVDKSFEVLHKSISSQVNYFLDNVGDFLKQARPTNLPDNVIGYDLLKEKLGTQQCRSIIQTEIYNDQLFYVQLLRFLNQTGDESDINLREEEKQLRNDHFDKPRMSEAKTSKSRRLCYTVIDKLQNFVERTRNKASTSPDVVDLIIRSFFKT</sequence>
<gene>
    <name evidence="2" type="ORF">BaOVIS_028690</name>
</gene>
<accession>A0A9W5TCL8</accession>
<feature type="domain" description="Apoptosis-antagonizing transcription factor C-terminal" evidence="1">
    <location>
        <begin position="194"/>
        <end position="272"/>
    </location>
</feature>
<comment type="caution">
    <text evidence="2">The sequence shown here is derived from an EMBL/GenBank/DDBJ whole genome shotgun (WGS) entry which is preliminary data.</text>
</comment>
<organism evidence="2 3">
    <name type="scientific">Babesia ovis</name>
    <dbReference type="NCBI Taxonomy" id="5869"/>
    <lineage>
        <taxon>Eukaryota</taxon>
        <taxon>Sar</taxon>
        <taxon>Alveolata</taxon>
        <taxon>Apicomplexa</taxon>
        <taxon>Aconoidasida</taxon>
        <taxon>Piroplasmida</taxon>
        <taxon>Babesiidae</taxon>
        <taxon>Babesia</taxon>
    </lineage>
</organism>
<dbReference type="EMBL" id="BLIY01000022">
    <property type="protein sequence ID" value="GFE55465.1"/>
    <property type="molecule type" value="Genomic_DNA"/>
</dbReference>
<dbReference type="InterPro" id="IPR012617">
    <property type="entry name" value="AATF_C"/>
</dbReference>
<reference evidence="2" key="1">
    <citation type="submission" date="2019-12" db="EMBL/GenBank/DDBJ databases">
        <title>Genome sequence of Babesia ovis.</title>
        <authorList>
            <person name="Yamagishi J."/>
            <person name="Sevinc F."/>
            <person name="Xuan X."/>
        </authorList>
    </citation>
    <scope>NUCLEOTIDE SEQUENCE</scope>
    <source>
        <strain evidence="2">Selcuk</strain>
    </source>
</reference>
<dbReference type="InterPro" id="IPR039223">
    <property type="entry name" value="AATF/Bfr2"/>
</dbReference>